<dbReference type="RefSeq" id="WP_394839708.1">
    <property type="nucleotide sequence ID" value="NZ_CP089929.1"/>
</dbReference>
<name>A0ABZ2LI32_9BACT</name>
<evidence type="ECO:0000256" key="1">
    <source>
        <dbReference type="SAM" id="MobiDB-lite"/>
    </source>
</evidence>
<evidence type="ECO:0000313" key="3">
    <source>
        <dbReference type="EMBL" id="WXB10030.1"/>
    </source>
</evidence>
<reference evidence="3" key="1">
    <citation type="submission" date="2021-12" db="EMBL/GenBank/DDBJ databases">
        <title>Discovery of the Pendulisporaceae a myxobacterial family with distinct sporulation behavior and unique specialized metabolism.</title>
        <authorList>
            <person name="Garcia R."/>
            <person name="Popoff A."/>
            <person name="Bader C.D."/>
            <person name="Loehr J."/>
            <person name="Walesch S."/>
            <person name="Walt C."/>
            <person name="Boldt J."/>
            <person name="Bunk B."/>
            <person name="Haeckl F.J.F.P.J."/>
            <person name="Gunesch A.P."/>
            <person name="Birkelbach J."/>
            <person name="Nuebel U."/>
            <person name="Pietschmann T."/>
            <person name="Bach T."/>
            <person name="Mueller R."/>
        </authorList>
    </citation>
    <scope>NUCLEOTIDE SEQUENCE</scope>
    <source>
        <strain evidence="3">MSr11367</strain>
    </source>
</reference>
<keyword evidence="4" id="KW-1185">Reference proteome</keyword>
<gene>
    <name evidence="3" type="ORF">LVJ94_22735</name>
</gene>
<dbReference type="Proteomes" id="UP001374803">
    <property type="component" value="Chromosome"/>
</dbReference>
<feature type="region of interest" description="Disordered" evidence="1">
    <location>
        <begin position="86"/>
        <end position="126"/>
    </location>
</feature>
<dbReference type="CDD" id="cd07177">
    <property type="entry name" value="terB_like"/>
    <property type="match status" value="1"/>
</dbReference>
<protein>
    <submittedName>
        <fullName evidence="3">TerB family tellurite resistance protein</fullName>
    </submittedName>
</protein>
<evidence type="ECO:0000313" key="4">
    <source>
        <dbReference type="Proteomes" id="UP001374803"/>
    </source>
</evidence>
<organism evidence="3 4">
    <name type="scientific">Pendulispora rubella</name>
    <dbReference type="NCBI Taxonomy" id="2741070"/>
    <lineage>
        <taxon>Bacteria</taxon>
        <taxon>Pseudomonadati</taxon>
        <taxon>Myxococcota</taxon>
        <taxon>Myxococcia</taxon>
        <taxon>Myxococcales</taxon>
        <taxon>Sorangiineae</taxon>
        <taxon>Pendulisporaceae</taxon>
        <taxon>Pendulispora</taxon>
    </lineage>
</organism>
<dbReference type="InterPro" id="IPR029024">
    <property type="entry name" value="TerB-like"/>
</dbReference>
<dbReference type="SUPFAM" id="SSF54909">
    <property type="entry name" value="Dimeric alpha+beta barrel"/>
    <property type="match status" value="1"/>
</dbReference>
<accession>A0ABZ2LI32</accession>
<dbReference type="InterPro" id="IPR011008">
    <property type="entry name" value="Dimeric_a/b-barrel"/>
</dbReference>
<sequence length="257" mass="27477">MVTAFVFISAVPERQEELVDVIGARAEVVECHRFVGGELMARLSCADLAGVHQFVADQLRNEGVEIRIERVEATVKQASGAAALDSVTAKRGASIPPPPPSASPNSAPASQGRSGGRPRPRPLSNRERDVIRALAAVVWVDGNADPAELEIVDQVISGYAVSPEQRKELAEFVRSERGLDTTMSLDQLGAEDRELLLTNAAIITHADGVQLPSEKTMLTRLGKMLGYSEEQATVIVQSAVEEGAISLSSRALEDEAD</sequence>
<evidence type="ECO:0000259" key="2">
    <source>
        <dbReference type="Pfam" id="PF05099"/>
    </source>
</evidence>
<proteinExistence type="predicted"/>
<dbReference type="Gene3D" id="3.30.70.920">
    <property type="match status" value="1"/>
</dbReference>
<dbReference type="Gene3D" id="1.10.3680.10">
    <property type="entry name" value="TerB-like"/>
    <property type="match status" value="1"/>
</dbReference>
<dbReference type="Pfam" id="PF05099">
    <property type="entry name" value="TerB"/>
    <property type="match status" value="1"/>
</dbReference>
<dbReference type="SUPFAM" id="SSF158682">
    <property type="entry name" value="TerB-like"/>
    <property type="match status" value="1"/>
</dbReference>
<dbReference type="InterPro" id="IPR007791">
    <property type="entry name" value="DjlA_N"/>
</dbReference>
<dbReference type="EMBL" id="CP089983">
    <property type="protein sequence ID" value="WXB10030.1"/>
    <property type="molecule type" value="Genomic_DNA"/>
</dbReference>
<feature type="domain" description="Co-chaperone DjlA N-terminal" evidence="2">
    <location>
        <begin position="130"/>
        <end position="232"/>
    </location>
</feature>
<feature type="compositionally biased region" description="Low complexity" evidence="1">
    <location>
        <begin position="103"/>
        <end position="112"/>
    </location>
</feature>